<keyword evidence="2" id="KW-1185">Reference proteome</keyword>
<evidence type="ECO:0000313" key="2">
    <source>
        <dbReference type="Proteomes" id="UP001320706"/>
    </source>
</evidence>
<gene>
    <name evidence="1" type="ORF">M8818_001329</name>
</gene>
<reference evidence="1" key="1">
    <citation type="submission" date="2024-02" db="EMBL/GenBank/DDBJ databases">
        <title>Metagenome Assembled Genome of Zalaria obscura JY119.</title>
        <authorList>
            <person name="Vighnesh L."/>
            <person name="Jagadeeshwari U."/>
            <person name="Venkata Ramana C."/>
            <person name="Sasikala C."/>
        </authorList>
    </citation>
    <scope>NUCLEOTIDE SEQUENCE</scope>
    <source>
        <strain evidence="1">JY119</strain>
    </source>
</reference>
<evidence type="ECO:0000313" key="1">
    <source>
        <dbReference type="EMBL" id="KAK8217571.1"/>
    </source>
</evidence>
<name>A0ACC3SLR8_9PEZI</name>
<organism evidence="1 2">
    <name type="scientific">Zalaria obscura</name>
    <dbReference type="NCBI Taxonomy" id="2024903"/>
    <lineage>
        <taxon>Eukaryota</taxon>
        <taxon>Fungi</taxon>
        <taxon>Dikarya</taxon>
        <taxon>Ascomycota</taxon>
        <taxon>Pezizomycotina</taxon>
        <taxon>Dothideomycetes</taxon>
        <taxon>Dothideomycetidae</taxon>
        <taxon>Dothideales</taxon>
        <taxon>Zalariaceae</taxon>
        <taxon>Zalaria</taxon>
    </lineage>
</organism>
<comment type="caution">
    <text evidence="1">The sequence shown here is derived from an EMBL/GenBank/DDBJ whole genome shotgun (WGS) entry which is preliminary data.</text>
</comment>
<accession>A0ACC3SLR8</accession>
<dbReference type="Proteomes" id="UP001320706">
    <property type="component" value="Unassembled WGS sequence"/>
</dbReference>
<sequence>MIESVEPRFVANSCSAKSPHLFLFSCLYFRGWNGSSRRFARSDNTIPKRHPILPNLQHNPPRHIAALQLLIDLRQLPKLPHKHPRLDQPAPHQLHRIKTLLQTPHQIPPYRQPLNHNRRDARQQMRLPRRDPATAQRPARLQHVRGGRERSRAARCHDHRVCACAVGAVADFVDHGADGGEVDEGGAERGDVVAFCGARVDADDARAVHEAVLDGDVAEAAAGADDDEGLVGLEVCV</sequence>
<protein>
    <submittedName>
        <fullName evidence="1">Uncharacterized protein</fullName>
    </submittedName>
</protein>
<proteinExistence type="predicted"/>
<dbReference type="EMBL" id="JAMKPW020000005">
    <property type="protein sequence ID" value="KAK8217571.1"/>
    <property type="molecule type" value="Genomic_DNA"/>
</dbReference>